<gene>
    <name evidence="1" type="ORF">LOK49_LG04G02333</name>
</gene>
<organism evidence="1 2">
    <name type="scientific">Camellia lanceoleosa</name>
    <dbReference type="NCBI Taxonomy" id="1840588"/>
    <lineage>
        <taxon>Eukaryota</taxon>
        <taxon>Viridiplantae</taxon>
        <taxon>Streptophyta</taxon>
        <taxon>Embryophyta</taxon>
        <taxon>Tracheophyta</taxon>
        <taxon>Spermatophyta</taxon>
        <taxon>Magnoliopsida</taxon>
        <taxon>eudicotyledons</taxon>
        <taxon>Gunneridae</taxon>
        <taxon>Pentapetalae</taxon>
        <taxon>asterids</taxon>
        <taxon>Ericales</taxon>
        <taxon>Theaceae</taxon>
        <taxon>Camellia</taxon>
    </lineage>
</organism>
<sequence>MEELSLATKDFSDKSLIGEGKFGPVYKGMLNDGMLVAIKKRAGTPSQEFVEELLVSLCLNGDCICGFSGSLDQPTKDSRYSLSSSQRLFSTSHRPTTTRLFIPNASNRKKSIPNKSPPSPKSTPEICRVENILVEGRIEGSVVHFHRPRTIAIDSLGAISASGMGMYFAFT</sequence>
<comment type="caution">
    <text evidence="1">The sequence shown here is derived from an EMBL/GenBank/DDBJ whole genome shotgun (WGS) entry which is preliminary data.</text>
</comment>
<protein>
    <submittedName>
        <fullName evidence="1">LRR receptor kinase SERK2</fullName>
    </submittedName>
</protein>
<keyword evidence="2" id="KW-1185">Reference proteome</keyword>
<name>A0ACC0I1X9_9ERIC</name>
<reference evidence="1 2" key="1">
    <citation type="journal article" date="2022" name="Plant J.">
        <title>Chromosome-level genome of Camellia lanceoleosa provides a valuable resource for understanding genome evolution and self-incompatibility.</title>
        <authorList>
            <person name="Gong W."/>
            <person name="Xiao S."/>
            <person name="Wang L."/>
            <person name="Liao Z."/>
            <person name="Chang Y."/>
            <person name="Mo W."/>
            <person name="Hu G."/>
            <person name="Li W."/>
            <person name="Zhao G."/>
            <person name="Zhu H."/>
            <person name="Hu X."/>
            <person name="Ji K."/>
            <person name="Xiang X."/>
            <person name="Song Q."/>
            <person name="Yuan D."/>
            <person name="Jin S."/>
            <person name="Zhang L."/>
        </authorList>
    </citation>
    <scope>NUCLEOTIDE SEQUENCE [LARGE SCALE GENOMIC DNA]</scope>
    <source>
        <strain evidence="1">SQ_2022a</strain>
    </source>
</reference>
<dbReference type="Proteomes" id="UP001060215">
    <property type="component" value="Chromosome 2"/>
</dbReference>
<keyword evidence="1" id="KW-0418">Kinase</keyword>
<keyword evidence="1" id="KW-0808">Transferase</keyword>
<accession>A0ACC0I1X9</accession>
<keyword evidence="1" id="KW-0675">Receptor</keyword>
<proteinExistence type="predicted"/>
<evidence type="ECO:0000313" key="2">
    <source>
        <dbReference type="Proteomes" id="UP001060215"/>
    </source>
</evidence>
<evidence type="ECO:0000313" key="1">
    <source>
        <dbReference type="EMBL" id="KAI8019803.1"/>
    </source>
</evidence>
<dbReference type="EMBL" id="CM045759">
    <property type="protein sequence ID" value="KAI8019803.1"/>
    <property type="molecule type" value="Genomic_DNA"/>
</dbReference>